<reference evidence="2 3" key="2">
    <citation type="journal article" date="2017" name="Nature">
        <title>The Apostasia genome and the evolution of orchids.</title>
        <authorList>
            <person name="Zhang G.Q."/>
            <person name="Liu K.W."/>
            <person name="Li Z."/>
            <person name="Lohaus R."/>
            <person name="Hsiao Y.Y."/>
            <person name="Niu S.C."/>
            <person name="Wang J.Y."/>
            <person name="Lin Y.C."/>
            <person name="Xu Q."/>
            <person name="Chen L.J."/>
            <person name="Yoshida K."/>
            <person name="Fujiwara S."/>
            <person name="Wang Z.W."/>
            <person name="Zhang Y.Q."/>
            <person name="Mitsuda N."/>
            <person name="Wang M."/>
            <person name="Liu G.H."/>
            <person name="Pecoraro L."/>
            <person name="Huang H.X."/>
            <person name="Xiao X.J."/>
            <person name="Lin M."/>
            <person name="Wu X.Y."/>
            <person name="Wu W.L."/>
            <person name="Chen Y.Y."/>
            <person name="Chang S.B."/>
            <person name="Sakamoto S."/>
            <person name="Ohme-Takagi M."/>
            <person name="Yagi M."/>
            <person name="Zeng S.J."/>
            <person name="Shen C.Y."/>
            <person name="Yeh C.M."/>
            <person name="Luo Y.B."/>
            <person name="Tsai W.C."/>
            <person name="Van de Peer Y."/>
            <person name="Liu Z.J."/>
        </authorList>
    </citation>
    <scope>NUCLEOTIDE SEQUENCE [LARGE SCALE GENOMIC DNA]</scope>
    <source>
        <tissue evidence="2">The whole plant</tissue>
    </source>
</reference>
<feature type="region of interest" description="Disordered" evidence="1">
    <location>
        <begin position="28"/>
        <end position="96"/>
    </location>
</feature>
<reference evidence="2 3" key="1">
    <citation type="journal article" date="2016" name="Sci. Rep.">
        <title>The Dendrobium catenatum Lindl. genome sequence provides insights into polysaccharide synthase, floral development and adaptive evolution.</title>
        <authorList>
            <person name="Zhang G.Q."/>
            <person name="Xu Q."/>
            <person name="Bian C."/>
            <person name="Tsai W.C."/>
            <person name="Yeh C.M."/>
            <person name="Liu K.W."/>
            <person name="Yoshida K."/>
            <person name="Zhang L.S."/>
            <person name="Chang S.B."/>
            <person name="Chen F."/>
            <person name="Shi Y."/>
            <person name="Su Y.Y."/>
            <person name="Zhang Y.Q."/>
            <person name="Chen L.J."/>
            <person name="Yin Y."/>
            <person name="Lin M."/>
            <person name="Huang H."/>
            <person name="Deng H."/>
            <person name="Wang Z.W."/>
            <person name="Zhu S.L."/>
            <person name="Zhao X."/>
            <person name="Deng C."/>
            <person name="Niu S.C."/>
            <person name="Huang J."/>
            <person name="Wang M."/>
            <person name="Liu G.H."/>
            <person name="Yang H.J."/>
            <person name="Xiao X.J."/>
            <person name="Hsiao Y.Y."/>
            <person name="Wu W.L."/>
            <person name="Chen Y.Y."/>
            <person name="Mitsuda N."/>
            <person name="Ohme-Takagi M."/>
            <person name="Luo Y.B."/>
            <person name="Van de Peer Y."/>
            <person name="Liu Z.J."/>
        </authorList>
    </citation>
    <scope>NUCLEOTIDE SEQUENCE [LARGE SCALE GENOMIC DNA]</scope>
    <source>
        <tissue evidence="2">The whole plant</tissue>
    </source>
</reference>
<dbReference type="AlphaFoldDB" id="A0A2I0WEC9"/>
<accession>A0A2I0WEC9</accession>
<name>A0A2I0WEC9_9ASPA</name>
<evidence type="ECO:0000313" key="3">
    <source>
        <dbReference type="Proteomes" id="UP000233837"/>
    </source>
</evidence>
<evidence type="ECO:0000256" key="1">
    <source>
        <dbReference type="SAM" id="MobiDB-lite"/>
    </source>
</evidence>
<feature type="compositionally biased region" description="Basic residues" evidence="1">
    <location>
        <begin position="58"/>
        <end position="72"/>
    </location>
</feature>
<dbReference type="EMBL" id="KZ502700">
    <property type="protein sequence ID" value="PKU74024.1"/>
    <property type="molecule type" value="Genomic_DNA"/>
</dbReference>
<organism evidence="2 3">
    <name type="scientific">Dendrobium catenatum</name>
    <dbReference type="NCBI Taxonomy" id="906689"/>
    <lineage>
        <taxon>Eukaryota</taxon>
        <taxon>Viridiplantae</taxon>
        <taxon>Streptophyta</taxon>
        <taxon>Embryophyta</taxon>
        <taxon>Tracheophyta</taxon>
        <taxon>Spermatophyta</taxon>
        <taxon>Magnoliopsida</taxon>
        <taxon>Liliopsida</taxon>
        <taxon>Asparagales</taxon>
        <taxon>Orchidaceae</taxon>
        <taxon>Epidendroideae</taxon>
        <taxon>Malaxideae</taxon>
        <taxon>Dendrobiinae</taxon>
        <taxon>Dendrobium</taxon>
    </lineage>
</organism>
<keyword evidence="3" id="KW-1185">Reference proteome</keyword>
<proteinExistence type="predicted"/>
<evidence type="ECO:0000313" key="2">
    <source>
        <dbReference type="EMBL" id="PKU74024.1"/>
    </source>
</evidence>
<sequence length="96" mass="10792">MRKSRTGLGWKSALGVRFWQAGVDWQGWQASESGKAKPNSDEGSREETCANSTPPAKQRSRTTTREQKKRSYKLFASCKATKPNSSNEKKKKQSEP</sequence>
<feature type="compositionally biased region" description="Basic and acidic residues" evidence="1">
    <location>
        <begin position="34"/>
        <end position="48"/>
    </location>
</feature>
<protein>
    <submittedName>
        <fullName evidence="2">Uncharacterized protein</fullName>
    </submittedName>
</protein>
<dbReference type="Proteomes" id="UP000233837">
    <property type="component" value="Unassembled WGS sequence"/>
</dbReference>
<gene>
    <name evidence="2" type="ORF">MA16_Dca011734</name>
</gene>